<dbReference type="GO" id="GO:0005665">
    <property type="term" value="C:RNA polymerase II, core complex"/>
    <property type="evidence" value="ECO:0007669"/>
    <property type="project" value="TreeGrafter"/>
</dbReference>
<keyword evidence="9" id="KW-1185">Reference proteome</keyword>
<dbReference type="HOGENOM" id="CLU_1411908_0_0_1"/>
<dbReference type="GO" id="GO:0003899">
    <property type="term" value="F:DNA-directed RNA polymerase activity"/>
    <property type="evidence" value="ECO:0007669"/>
    <property type="project" value="UniProtKB-EC"/>
</dbReference>
<dbReference type="Proteomes" id="UP000016930">
    <property type="component" value="Unassembled WGS sequence"/>
</dbReference>
<dbReference type="STRING" id="914234.M2QX28"/>
<dbReference type="EMBL" id="KB446090">
    <property type="protein sequence ID" value="EMD30487.1"/>
    <property type="molecule type" value="Genomic_DNA"/>
</dbReference>
<evidence type="ECO:0000313" key="9">
    <source>
        <dbReference type="Proteomes" id="UP000016930"/>
    </source>
</evidence>
<feature type="compositionally biased region" description="Basic and acidic residues" evidence="6">
    <location>
        <begin position="176"/>
        <end position="193"/>
    </location>
</feature>
<feature type="region of interest" description="Disordered" evidence="6">
    <location>
        <begin position="172"/>
        <end position="193"/>
    </location>
</feature>
<keyword evidence="4" id="KW-0548">Nucleotidyltransferase</keyword>
<proteinExistence type="predicted"/>
<keyword evidence="5" id="KW-0804">Transcription</keyword>
<dbReference type="PANTHER" id="PTHR19376:SF37">
    <property type="entry name" value="DNA-DIRECTED RNA POLYMERASE II SUBUNIT RPB1"/>
    <property type="match status" value="1"/>
</dbReference>
<organism evidence="8 9">
    <name type="scientific">Ceriporiopsis subvermispora (strain B)</name>
    <name type="common">White-rot fungus</name>
    <name type="synonym">Gelatoporia subvermispora</name>
    <dbReference type="NCBI Taxonomy" id="914234"/>
    <lineage>
        <taxon>Eukaryota</taxon>
        <taxon>Fungi</taxon>
        <taxon>Dikarya</taxon>
        <taxon>Basidiomycota</taxon>
        <taxon>Agaricomycotina</taxon>
        <taxon>Agaricomycetes</taxon>
        <taxon>Polyporales</taxon>
        <taxon>Gelatoporiaceae</taxon>
        <taxon>Gelatoporia</taxon>
    </lineage>
</organism>
<name>M2QX28_CERS8</name>
<evidence type="ECO:0000256" key="1">
    <source>
        <dbReference type="ARBA" id="ARBA00012418"/>
    </source>
</evidence>
<evidence type="ECO:0000256" key="6">
    <source>
        <dbReference type="SAM" id="MobiDB-lite"/>
    </source>
</evidence>
<dbReference type="EC" id="2.7.7.6" evidence="1"/>
<dbReference type="SUPFAM" id="SSF64484">
    <property type="entry name" value="beta and beta-prime subunits of DNA dependent RNA-polymerase"/>
    <property type="match status" value="1"/>
</dbReference>
<dbReference type="AlphaFoldDB" id="M2QX28"/>
<dbReference type="GO" id="GO:0003677">
    <property type="term" value="F:DNA binding"/>
    <property type="evidence" value="ECO:0007669"/>
    <property type="project" value="InterPro"/>
</dbReference>
<accession>M2QX28</accession>
<reference evidence="8 9" key="1">
    <citation type="journal article" date="2012" name="Proc. Natl. Acad. Sci. U.S.A.">
        <title>Comparative genomics of Ceriporiopsis subvermispora and Phanerochaete chrysosporium provide insight into selective ligninolysis.</title>
        <authorList>
            <person name="Fernandez-Fueyo E."/>
            <person name="Ruiz-Duenas F.J."/>
            <person name="Ferreira P."/>
            <person name="Floudas D."/>
            <person name="Hibbett D.S."/>
            <person name="Canessa P."/>
            <person name="Larrondo L.F."/>
            <person name="James T.Y."/>
            <person name="Seelenfreund D."/>
            <person name="Lobos S."/>
            <person name="Polanco R."/>
            <person name="Tello M."/>
            <person name="Honda Y."/>
            <person name="Watanabe T."/>
            <person name="Watanabe T."/>
            <person name="Ryu J.S."/>
            <person name="Kubicek C.P."/>
            <person name="Schmoll M."/>
            <person name="Gaskell J."/>
            <person name="Hammel K.E."/>
            <person name="St John F.J."/>
            <person name="Vanden Wymelenberg A."/>
            <person name="Sabat G."/>
            <person name="Splinter BonDurant S."/>
            <person name="Syed K."/>
            <person name="Yadav J.S."/>
            <person name="Doddapaneni H."/>
            <person name="Subramanian V."/>
            <person name="Lavin J.L."/>
            <person name="Oguiza J.A."/>
            <person name="Perez G."/>
            <person name="Pisabarro A.G."/>
            <person name="Ramirez L."/>
            <person name="Santoyo F."/>
            <person name="Master E."/>
            <person name="Coutinho P.M."/>
            <person name="Henrissat B."/>
            <person name="Lombard V."/>
            <person name="Magnuson J.K."/>
            <person name="Kuees U."/>
            <person name="Hori C."/>
            <person name="Igarashi K."/>
            <person name="Samejima M."/>
            <person name="Held B.W."/>
            <person name="Barry K.W."/>
            <person name="LaButti K.M."/>
            <person name="Lapidus A."/>
            <person name="Lindquist E.A."/>
            <person name="Lucas S.M."/>
            <person name="Riley R."/>
            <person name="Salamov A.A."/>
            <person name="Hoffmeister D."/>
            <person name="Schwenk D."/>
            <person name="Hadar Y."/>
            <person name="Yarden O."/>
            <person name="de Vries R.P."/>
            <person name="Wiebenga A."/>
            <person name="Stenlid J."/>
            <person name="Eastwood D."/>
            <person name="Grigoriev I.V."/>
            <person name="Berka R.M."/>
            <person name="Blanchette R.A."/>
            <person name="Kersten P."/>
            <person name="Martinez A.T."/>
            <person name="Vicuna R."/>
            <person name="Cullen D."/>
        </authorList>
    </citation>
    <scope>NUCLEOTIDE SEQUENCE [LARGE SCALE GENOMIC DNA]</scope>
    <source>
        <strain evidence="8 9">B</strain>
    </source>
</reference>
<feature type="non-terminal residue" evidence="8">
    <location>
        <position position="193"/>
    </location>
</feature>
<evidence type="ECO:0000259" key="7">
    <source>
        <dbReference type="Pfam" id="PF04998"/>
    </source>
</evidence>
<sequence>LVSTALLLRCSSLTCHHSRSDIPGIAEILSYLTRLVLLAQILHDKVIIKKDSGIWARQEKDVGDGQMDGTNLKPVMCIDGVDFKRTYSNSCVGIFNMLGIEAARAAITKELRVTLECNVIAITRHSINRARTGALMNSSFEETMKVLTDAAAVEEQDDCHELAENVMLGQMAPMGTDRRRRDTGTSRDDNARQ</sequence>
<evidence type="ECO:0000313" key="8">
    <source>
        <dbReference type="EMBL" id="EMD30487.1"/>
    </source>
</evidence>
<dbReference type="Gene3D" id="1.10.150.390">
    <property type="match status" value="1"/>
</dbReference>
<evidence type="ECO:0000256" key="5">
    <source>
        <dbReference type="ARBA" id="ARBA00023163"/>
    </source>
</evidence>
<keyword evidence="3" id="KW-0808">Transferase</keyword>
<dbReference type="InterPro" id="IPR045867">
    <property type="entry name" value="DNA-dir_RpoC_beta_prime"/>
</dbReference>
<protein>
    <recommendedName>
        <fullName evidence="1">DNA-directed RNA polymerase</fullName>
        <ecNumber evidence="1">2.7.7.6</ecNumber>
    </recommendedName>
</protein>
<gene>
    <name evidence="8" type="ORF">CERSUDRAFT_78787</name>
</gene>
<evidence type="ECO:0000256" key="3">
    <source>
        <dbReference type="ARBA" id="ARBA00022679"/>
    </source>
</evidence>
<keyword evidence="2" id="KW-0240">DNA-directed RNA polymerase</keyword>
<dbReference type="GO" id="GO:0006351">
    <property type="term" value="P:DNA-templated transcription"/>
    <property type="evidence" value="ECO:0007669"/>
    <property type="project" value="InterPro"/>
</dbReference>
<evidence type="ECO:0000256" key="2">
    <source>
        <dbReference type="ARBA" id="ARBA00022478"/>
    </source>
</evidence>
<feature type="domain" description="RNA polymerase Rpb1" evidence="7">
    <location>
        <begin position="66"/>
        <end position="123"/>
    </location>
</feature>
<dbReference type="InterPro" id="IPR007081">
    <property type="entry name" value="RNA_pol_Rpb1_5"/>
</dbReference>
<dbReference type="Pfam" id="PF04998">
    <property type="entry name" value="RNA_pol_Rpb1_5"/>
    <property type="match status" value="1"/>
</dbReference>
<dbReference type="PANTHER" id="PTHR19376">
    <property type="entry name" value="DNA-DIRECTED RNA POLYMERASE"/>
    <property type="match status" value="1"/>
</dbReference>
<dbReference type="OrthoDB" id="2688213at2759"/>
<evidence type="ECO:0000256" key="4">
    <source>
        <dbReference type="ARBA" id="ARBA00022695"/>
    </source>
</evidence>